<feature type="signal peptide" evidence="1">
    <location>
        <begin position="1"/>
        <end position="29"/>
    </location>
</feature>
<dbReference type="Proteomes" id="UP000035085">
    <property type="component" value="Chromosome"/>
</dbReference>
<evidence type="ECO:0000256" key="1">
    <source>
        <dbReference type="SAM" id="SignalP"/>
    </source>
</evidence>
<feature type="chain" id="PRO_5045900365" evidence="1">
    <location>
        <begin position="30"/>
        <end position="71"/>
    </location>
</feature>
<keyword evidence="1" id="KW-0732">Signal</keyword>
<sequence>MIRSFRLFHTVCIVGVAGLMAMASASSHAASAVAGVRSVSGMQYLFVMNQTSMAKAKVSTRQSHLVFYSLA</sequence>
<evidence type="ECO:0000313" key="3">
    <source>
        <dbReference type="Proteomes" id="UP000035085"/>
    </source>
</evidence>
<reference evidence="3" key="1">
    <citation type="submission" date="2015-02" db="EMBL/GenBank/DDBJ databases">
        <title>Complete Genome Sequencing of Pandoraea vervacti NS15 sp. nov.</title>
        <authorList>
            <person name="Chan K.-G."/>
        </authorList>
    </citation>
    <scope>NUCLEOTIDE SEQUENCE [LARGE SCALE GENOMIC DNA]</scope>
    <source>
        <strain evidence="3">NS15</strain>
    </source>
</reference>
<proteinExistence type="predicted"/>
<keyword evidence="3" id="KW-1185">Reference proteome</keyword>
<dbReference type="EMBL" id="CP010897">
    <property type="protein sequence ID" value="AJP57229.1"/>
    <property type="molecule type" value="Genomic_DNA"/>
</dbReference>
<organism evidence="2 3">
    <name type="scientific">Pandoraea vervacti</name>
    <dbReference type="NCBI Taxonomy" id="656178"/>
    <lineage>
        <taxon>Bacteria</taxon>
        <taxon>Pseudomonadati</taxon>
        <taxon>Pseudomonadota</taxon>
        <taxon>Betaproteobacteria</taxon>
        <taxon>Burkholderiales</taxon>
        <taxon>Burkholderiaceae</taxon>
        <taxon>Pandoraea</taxon>
    </lineage>
</organism>
<name>A0ABM5SXJ3_9BURK</name>
<evidence type="ECO:0000313" key="2">
    <source>
        <dbReference type="EMBL" id="AJP57229.1"/>
    </source>
</evidence>
<gene>
    <name evidence="2" type="ORF">UC34_09885</name>
</gene>
<accession>A0ABM5SXJ3</accession>
<protein>
    <submittedName>
        <fullName evidence="2">Uncharacterized protein</fullName>
    </submittedName>
</protein>